<proteinExistence type="inferred from homology"/>
<evidence type="ECO:0000256" key="1">
    <source>
        <dbReference type="ARBA" id="ARBA00005995"/>
    </source>
</evidence>
<evidence type="ECO:0000256" key="3">
    <source>
        <dbReference type="ARBA" id="ARBA00048448"/>
    </source>
</evidence>
<accession>A0AA39D0G6</accession>
<sequence>MAKSREGWTWTPKEGLRAGAPCIGVIQPPQNITRSQDVFDVLVVGAGYAGLTAARDTSTTEGRDRIGGRTWSSNVEGYPYEMGGTWVHWFQPNTFRELTRYGMMDELEHSADYSRKHNYFTWVTESGRRNMSHEEEEALFTRALHKFMNIDGNLGKTVMPFPFNAHWNKDVLKWADLSVADRIAQIRHDLTEDERNAIETFVLLCSCGTRDDSSFLDFLRWWAAGDYNYASVLETTIGFKLKCGQSGFAVRFFEEALESGNLSYSLDTAVSSIDSSRSIVQVRCRDGRAFLAKRVICTVPLNVLNKVHFNPPLSKAKVEAAALKHVNQCVKLHAEIKDPEMRSWGGMVYPHNKLVLGVADGLTPANNTHCVFFGIGANHINVDENIDETLKSIKEFTTVEVERLVFHNWSKDEFAEGAWVWYRPGMEVKYLGALRERHGPVLFANSDWAAGGWRSFIDGAIESGAETALLVRKELRTKALSSQL</sequence>
<dbReference type="Proteomes" id="UP001172681">
    <property type="component" value="Unassembled WGS sequence"/>
</dbReference>
<keyword evidence="6" id="KW-1185">Reference proteome</keyword>
<reference evidence="5" key="1">
    <citation type="submission" date="2022-10" db="EMBL/GenBank/DDBJ databases">
        <title>Culturing micro-colonial fungi from biological soil crusts in the Mojave desert and describing Neophaeococcomyces mojavensis, and introducing the new genera and species Taxawa tesnikishii.</title>
        <authorList>
            <person name="Kurbessoian T."/>
            <person name="Stajich J.E."/>
        </authorList>
    </citation>
    <scope>NUCLEOTIDE SEQUENCE</scope>
    <source>
        <strain evidence="5">TK_35</strain>
    </source>
</reference>
<evidence type="ECO:0000313" key="6">
    <source>
        <dbReference type="Proteomes" id="UP001172681"/>
    </source>
</evidence>
<dbReference type="InterPro" id="IPR050703">
    <property type="entry name" value="Flavin_MAO"/>
</dbReference>
<dbReference type="AlphaFoldDB" id="A0AA39D0G6"/>
<dbReference type="EMBL" id="JAPDRN010000014">
    <property type="protein sequence ID" value="KAJ9640611.1"/>
    <property type="molecule type" value="Genomic_DNA"/>
</dbReference>
<protein>
    <recommendedName>
        <fullName evidence="2">monoamine oxidase</fullName>
        <ecNumber evidence="2">1.4.3.4</ecNumber>
    </recommendedName>
</protein>
<dbReference type="InterPro" id="IPR002937">
    <property type="entry name" value="Amino_oxidase"/>
</dbReference>
<evidence type="ECO:0000313" key="5">
    <source>
        <dbReference type="EMBL" id="KAJ9640611.1"/>
    </source>
</evidence>
<dbReference type="SUPFAM" id="SSF51905">
    <property type="entry name" value="FAD/NAD(P)-binding domain"/>
    <property type="match status" value="1"/>
</dbReference>
<comment type="caution">
    <text evidence="5">The sequence shown here is derived from an EMBL/GenBank/DDBJ whole genome shotgun (WGS) entry which is preliminary data.</text>
</comment>
<gene>
    <name evidence="5" type="ORF">H2204_003240</name>
</gene>
<organism evidence="5 6">
    <name type="scientific">Knufia peltigerae</name>
    <dbReference type="NCBI Taxonomy" id="1002370"/>
    <lineage>
        <taxon>Eukaryota</taxon>
        <taxon>Fungi</taxon>
        <taxon>Dikarya</taxon>
        <taxon>Ascomycota</taxon>
        <taxon>Pezizomycotina</taxon>
        <taxon>Eurotiomycetes</taxon>
        <taxon>Chaetothyriomycetidae</taxon>
        <taxon>Chaetothyriales</taxon>
        <taxon>Trichomeriaceae</taxon>
        <taxon>Knufia</taxon>
    </lineage>
</organism>
<evidence type="ECO:0000259" key="4">
    <source>
        <dbReference type="Pfam" id="PF01593"/>
    </source>
</evidence>
<comment type="catalytic activity">
    <reaction evidence="3">
        <text>a secondary aliphatic amine + O2 + H2O = a primary amine + an aldehyde + H2O2</text>
        <dbReference type="Rhea" id="RHEA:26414"/>
        <dbReference type="ChEBI" id="CHEBI:15377"/>
        <dbReference type="ChEBI" id="CHEBI:15379"/>
        <dbReference type="ChEBI" id="CHEBI:16240"/>
        <dbReference type="ChEBI" id="CHEBI:17478"/>
        <dbReference type="ChEBI" id="CHEBI:58855"/>
        <dbReference type="ChEBI" id="CHEBI:65296"/>
        <dbReference type="EC" id="1.4.3.4"/>
    </reaction>
</comment>
<dbReference type="PANTHER" id="PTHR43563">
    <property type="entry name" value="AMINE OXIDASE"/>
    <property type="match status" value="1"/>
</dbReference>
<dbReference type="Gene3D" id="3.90.660.10">
    <property type="match status" value="2"/>
</dbReference>
<name>A0AA39D0G6_9EURO</name>
<evidence type="ECO:0000256" key="2">
    <source>
        <dbReference type="ARBA" id="ARBA00012804"/>
    </source>
</evidence>
<feature type="domain" description="Amine oxidase" evidence="4">
    <location>
        <begin position="55"/>
        <end position="468"/>
    </location>
</feature>
<dbReference type="PANTHER" id="PTHR43563:SF1">
    <property type="entry name" value="AMINE OXIDASE [FLAVIN-CONTAINING] B"/>
    <property type="match status" value="1"/>
</dbReference>
<dbReference type="Gene3D" id="3.50.50.60">
    <property type="entry name" value="FAD/NAD(P)-binding domain"/>
    <property type="match status" value="1"/>
</dbReference>
<dbReference type="EC" id="1.4.3.4" evidence="2"/>
<comment type="similarity">
    <text evidence="1">Belongs to the flavin monoamine oxidase family.</text>
</comment>
<dbReference type="InterPro" id="IPR036188">
    <property type="entry name" value="FAD/NAD-bd_sf"/>
</dbReference>
<dbReference type="GO" id="GO:0097621">
    <property type="term" value="F:monoamine oxidase activity"/>
    <property type="evidence" value="ECO:0007669"/>
    <property type="project" value="UniProtKB-EC"/>
</dbReference>
<dbReference type="Pfam" id="PF01593">
    <property type="entry name" value="Amino_oxidase"/>
    <property type="match status" value="1"/>
</dbReference>